<proteinExistence type="predicted"/>
<dbReference type="Proteomes" id="UP000249396">
    <property type="component" value="Unassembled WGS sequence"/>
</dbReference>
<dbReference type="AlphaFoldDB" id="A0A2W4RFP5"/>
<name>A0A2W4RFP5_9GAMM</name>
<comment type="caution">
    <text evidence="20">The sequence shown here is derived from an EMBL/GenBank/DDBJ whole genome shotgun (WGS) entry which is preliminary data.</text>
</comment>
<dbReference type="InterPro" id="IPR011006">
    <property type="entry name" value="CheY-like_superfamily"/>
</dbReference>
<dbReference type="FunFam" id="1.10.287.130:FF:000002">
    <property type="entry name" value="Two-component osmosensing histidine kinase"/>
    <property type="match status" value="1"/>
</dbReference>
<dbReference type="Gene3D" id="1.10.287.130">
    <property type="match status" value="1"/>
</dbReference>
<keyword evidence="7 16" id="KW-0812">Transmembrane</keyword>
<dbReference type="SMART" id="SM00448">
    <property type="entry name" value="REC"/>
    <property type="match status" value="2"/>
</dbReference>
<dbReference type="FunFam" id="3.30.565.10:FF:000010">
    <property type="entry name" value="Sensor histidine kinase RcsC"/>
    <property type="match status" value="1"/>
</dbReference>
<feature type="transmembrane region" description="Helical" evidence="16">
    <location>
        <begin position="158"/>
        <end position="176"/>
    </location>
</feature>
<dbReference type="PRINTS" id="PR00344">
    <property type="entry name" value="BCTRLSENSOR"/>
</dbReference>
<evidence type="ECO:0000259" key="18">
    <source>
        <dbReference type="PROSITE" id="PS50110"/>
    </source>
</evidence>
<dbReference type="CDD" id="cd16922">
    <property type="entry name" value="HATPase_EvgS-ArcB-TorS-like"/>
    <property type="match status" value="1"/>
</dbReference>
<comment type="subcellular location">
    <subcellularLocation>
        <location evidence="2">Cell membrane</location>
        <topology evidence="2">Multi-pass membrane protein</topology>
    </subcellularLocation>
</comment>
<keyword evidence="5 15" id="KW-0597">Phosphoprotein</keyword>
<feature type="domain" description="Response regulatory" evidence="18">
    <location>
        <begin position="1013"/>
        <end position="1132"/>
    </location>
</feature>
<feature type="modified residue" description="4-aspartylphosphate" evidence="15">
    <location>
        <position position="1062"/>
    </location>
</feature>
<dbReference type="SUPFAM" id="SSF52172">
    <property type="entry name" value="CheY-like"/>
    <property type="match status" value="2"/>
</dbReference>
<dbReference type="PROSITE" id="PS50109">
    <property type="entry name" value="HIS_KIN"/>
    <property type="match status" value="1"/>
</dbReference>
<keyword evidence="11 16" id="KW-1133">Transmembrane helix</keyword>
<dbReference type="SUPFAM" id="SSF55874">
    <property type="entry name" value="ATPase domain of HSP90 chaperone/DNA topoisomerase II/histidine kinase"/>
    <property type="match status" value="1"/>
</dbReference>
<dbReference type="SMART" id="SM00387">
    <property type="entry name" value="HATPase_c"/>
    <property type="match status" value="1"/>
</dbReference>
<dbReference type="GO" id="GO:0005886">
    <property type="term" value="C:plasma membrane"/>
    <property type="evidence" value="ECO:0007669"/>
    <property type="project" value="UniProtKB-SubCell"/>
</dbReference>
<comment type="subunit">
    <text evidence="13">At low DSF concentrations, interacts with RpfF.</text>
</comment>
<feature type="domain" description="Histidine kinase" evidence="17">
    <location>
        <begin position="623"/>
        <end position="844"/>
    </location>
</feature>
<feature type="transmembrane region" description="Helical" evidence="16">
    <location>
        <begin position="16"/>
        <end position="39"/>
    </location>
</feature>
<evidence type="ECO:0000259" key="17">
    <source>
        <dbReference type="PROSITE" id="PS50109"/>
    </source>
</evidence>
<evidence type="ECO:0000256" key="10">
    <source>
        <dbReference type="ARBA" id="ARBA00022840"/>
    </source>
</evidence>
<evidence type="ECO:0000256" key="13">
    <source>
        <dbReference type="ARBA" id="ARBA00064003"/>
    </source>
</evidence>
<dbReference type="InterPro" id="IPR036890">
    <property type="entry name" value="HATPase_C_sf"/>
</dbReference>
<feature type="transmembrane region" description="Helical" evidence="16">
    <location>
        <begin position="229"/>
        <end position="254"/>
    </location>
</feature>
<dbReference type="InterPro" id="IPR005467">
    <property type="entry name" value="His_kinase_dom"/>
</dbReference>
<evidence type="ECO:0000256" key="1">
    <source>
        <dbReference type="ARBA" id="ARBA00000085"/>
    </source>
</evidence>
<dbReference type="Pfam" id="PF02518">
    <property type="entry name" value="HATPase_c"/>
    <property type="match status" value="1"/>
</dbReference>
<comment type="catalytic activity">
    <reaction evidence="1">
        <text>ATP + protein L-histidine = ADP + protein N-phospho-L-histidine.</text>
        <dbReference type="EC" id="2.7.13.3"/>
    </reaction>
</comment>
<dbReference type="GO" id="GO:0005524">
    <property type="term" value="F:ATP binding"/>
    <property type="evidence" value="ECO:0007669"/>
    <property type="project" value="UniProtKB-KW"/>
</dbReference>
<evidence type="ECO:0000256" key="7">
    <source>
        <dbReference type="ARBA" id="ARBA00022692"/>
    </source>
</evidence>
<dbReference type="Pfam" id="PF00072">
    <property type="entry name" value="Response_reg"/>
    <property type="match status" value="2"/>
</dbReference>
<evidence type="ECO:0000313" key="21">
    <source>
        <dbReference type="Proteomes" id="UP000249396"/>
    </source>
</evidence>
<dbReference type="CDD" id="cd00082">
    <property type="entry name" value="HisKA"/>
    <property type="match status" value="1"/>
</dbReference>
<feature type="domain" description="MHYT" evidence="19">
    <location>
        <begin position="22"/>
        <end position="217"/>
    </location>
</feature>
<reference evidence="20 21" key="1">
    <citation type="journal article" date="2018" name="Aquat. Microb. Ecol.">
        <title>Gammaproteobacterial methanotrophs dominate.</title>
        <authorList>
            <person name="Rissanen A.J."/>
            <person name="Saarenheimo J."/>
            <person name="Tiirola M."/>
            <person name="Peura S."/>
            <person name="Aalto S.L."/>
            <person name="Karvinen A."/>
            <person name="Nykanen H."/>
        </authorList>
    </citation>
    <scope>NUCLEOTIDE SEQUENCE [LARGE SCALE GENOMIC DNA]</scope>
    <source>
        <strain evidence="20">AMbin10</strain>
    </source>
</reference>
<keyword evidence="10" id="KW-0067">ATP-binding</keyword>
<dbReference type="CDD" id="cd17546">
    <property type="entry name" value="REC_hyHK_CKI1_RcsC-like"/>
    <property type="match status" value="1"/>
</dbReference>
<keyword evidence="9" id="KW-0418">Kinase</keyword>
<evidence type="ECO:0000256" key="15">
    <source>
        <dbReference type="PROSITE-ProRule" id="PRU00169"/>
    </source>
</evidence>
<keyword evidence="12" id="KW-0902">Two-component regulatory system</keyword>
<feature type="transmembrane region" description="Helical" evidence="16">
    <location>
        <begin position="577"/>
        <end position="600"/>
    </location>
</feature>
<sequence length="1139" mass="124588">MLNFSPLALSKPDISLLYTGSHTFYLVILSVVLPIFAFYAALKVSQRATFSSSVTTRRLWIGIGGVCMGSGIWSMHFVGMLAFALPCATRFDLRITLFSMIPSILSSLLAMTLISRQSISPARLAAGGGLFGTGIGVMHYSGMLAYQFDGLIQFDAKLFLVSILVNAVLGMLAIWIKFNVQTWSGRWRAYATPTSASVMGLAVGGMHYTAMAANYFVHQNGMSAGSHELANEFLAVIVLIITSAIIAVTLVAVFFNTSHLGSSWGIYRLAVISVLAWAALAWLGSSYYTDHMSDLAYRNAMAQAHQQVNGVADDIQDAITILRGIPQVLVTEEVVRKQLERFGPEVKASALDYEVRKRLWSNDTDLGKLNAFLATAAHGFQADIVWIINAAGDCIAASNADKITSFVGTNYSEREYYQMAQAGQPGRQYAIGKVSKKPGLFYSYPVKDDQGRFIGAVVAKRDIADFSHWTKPANAFITDSEGVVVLTEDKAFEYRSLPDAAQTFLVTHDRSLRYEQATITPLDIRPWKDRRYPGLVTIGDKPMPIVLASQTVPDGGITVHIPLPLPEFIRFETERPWLFLLITVAGAMLIVAVVAVALYMSANRTARFAAESANRAKSEFVANMSHEIRTPMNGIIGMAQLLLDFQLPDEAREFAKIINDNGESLLKIINDILDFSKIEAGKLDLDKIEFDLDCVLDQVTDMMSLKAYEKGLEFICLFQPGLPQRLRGDPGRLRQILTNLVANAIKFTAQGEVVVEVTQIARGKETITLCFEIQDTGIGIPSNRLHCLFTPFTQVDGSTTRNFGGTGLGLSICKRLTEAMGGEINVTSVEGKGSAFRFTAVFERVADNAEGLPSLAEADDLQGYRVLAVDDNATNRKLLSTLLQIWGCKFSEAVSGADAIEKLQSAAAIGEPFELALIDMNMPEMDGEALGKMIRCNPSFAATRCVLLTSSPQRGDAERMRRVGFDAYMIKPIKRGLLRGCLIALRGGIAAESPAQPILTRFTIEEKLRDRSRILLVEDNIVNQKVATAMLAKQGYRVDVAGNGKEALDALPQKTYGLVLMDCQMPVMDGFDATRRIRAGEAGEPNRNIPIIAMTANAMTGDQERCLAAGMDDYLAKPVSKDKLNAMIASWLSNDRGEE</sequence>
<keyword evidence="6" id="KW-0808">Transferase</keyword>
<feature type="domain" description="Response regulatory" evidence="18">
    <location>
        <begin position="865"/>
        <end position="986"/>
    </location>
</feature>
<evidence type="ECO:0000256" key="8">
    <source>
        <dbReference type="ARBA" id="ARBA00022741"/>
    </source>
</evidence>
<evidence type="ECO:0000256" key="12">
    <source>
        <dbReference type="ARBA" id="ARBA00023012"/>
    </source>
</evidence>
<evidence type="ECO:0000259" key="19">
    <source>
        <dbReference type="PROSITE" id="PS50924"/>
    </source>
</evidence>
<evidence type="ECO:0000256" key="9">
    <source>
        <dbReference type="ARBA" id="ARBA00022777"/>
    </source>
</evidence>
<dbReference type="PANTHER" id="PTHR45339">
    <property type="entry name" value="HYBRID SIGNAL TRANSDUCTION HISTIDINE KINASE J"/>
    <property type="match status" value="1"/>
</dbReference>
<dbReference type="SMART" id="SM00388">
    <property type="entry name" value="HisKA"/>
    <property type="match status" value="1"/>
</dbReference>
<evidence type="ECO:0000256" key="4">
    <source>
        <dbReference type="ARBA" id="ARBA00022475"/>
    </source>
</evidence>
<keyword evidence="8" id="KW-0547">Nucleotide-binding</keyword>
<dbReference type="InterPro" id="IPR003661">
    <property type="entry name" value="HisK_dim/P_dom"/>
</dbReference>
<dbReference type="EC" id="2.7.13.3" evidence="3"/>
<evidence type="ECO:0000256" key="2">
    <source>
        <dbReference type="ARBA" id="ARBA00004651"/>
    </source>
</evidence>
<dbReference type="Pfam" id="PF00512">
    <property type="entry name" value="HisKA"/>
    <property type="match status" value="1"/>
</dbReference>
<dbReference type="InterPro" id="IPR004358">
    <property type="entry name" value="Sig_transdc_His_kin-like_C"/>
</dbReference>
<evidence type="ECO:0000256" key="5">
    <source>
        <dbReference type="ARBA" id="ARBA00022553"/>
    </source>
</evidence>
<dbReference type="InterPro" id="IPR036097">
    <property type="entry name" value="HisK_dim/P_sf"/>
</dbReference>
<evidence type="ECO:0000256" key="14">
    <source>
        <dbReference type="ARBA" id="ARBA00068150"/>
    </source>
</evidence>
<comment type="caution">
    <text evidence="16">Lacks conserved residue(s) required for the propagation of feature annotation.</text>
</comment>
<dbReference type="SUPFAM" id="SSF103190">
    <property type="entry name" value="Sensory domain-like"/>
    <property type="match status" value="1"/>
</dbReference>
<evidence type="ECO:0000256" key="16">
    <source>
        <dbReference type="PROSITE-ProRule" id="PRU00244"/>
    </source>
</evidence>
<accession>A0A2W4RFP5</accession>
<protein>
    <recommendedName>
        <fullName evidence="14">Sensory/regulatory protein RpfC</fullName>
        <ecNumber evidence="3">2.7.13.3</ecNumber>
    </recommendedName>
</protein>
<dbReference type="InterPro" id="IPR003594">
    <property type="entry name" value="HATPase_dom"/>
</dbReference>
<dbReference type="Gene3D" id="3.30.565.10">
    <property type="entry name" value="Histidine kinase-like ATPase, C-terminal domain"/>
    <property type="match status" value="1"/>
</dbReference>
<dbReference type="PANTHER" id="PTHR45339:SF1">
    <property type="entry name" value="HYBRID SIGNAL TRANSDUCTION HISTIDINE KINASE J"/>
    <property type="match status" value="1"/>
</dbReference>
<evidence type="ECO:0000313" key="20">
    <source>
        <dbReference type="EMBL" id="PZN80649.1"/>
    </source>
</evidence>
<dbReference type="InterPro" id="IPR005330">
    <property type="entry name" value="MHYT_dom"/>
</dbReference>
<evidence type="ECO:0000256" key="11">
    <source>
        <dbReference type="ARBA" id="ARBA00022989"/>
    </source>
</evidence>
<keyword evidence="16" id="KW-0472">Membrane</keyword>
<dbReference type="CDD" id="cd12914">
    <property type="entry name" value="PDC1_DGC_like"/>
    <property type="match status" value="1"/>
</dbReference>
<dbReference type="EMBL" id="QJPH01000279">
    <property type="protein sequence ID" value="PZN80649.1"/>
    <property type="molecule type" value="Genomic_DNA"/>
</dbReference>
<dbReference type="Gene3D" id="3.30.450.20">
    <property type="entry name" value="PAS domain"/>
    <property type="match status" value="2"/>
</dbReference>
<evidence type="ECO:0000256" key="3">
    <source>
        <dbReference type="ARBA" id="ARBA00012438"/>
    </source>
</evidence>
<feature type="transmembrane region" description="Helical" evidence="16">
    <location>
        <begin position="126"/>
        <end position="146"/>
    </location>
</feature>
<organism evidence="20 21">
    <name type="scientific">Candidatus Methylumidiphilus alinenensis</name>
    <dbReference type="NCBI Taxonomy" id="2202197"/>
    <lineage>
        <taxon>Bacteria</taxon>
        <taxon>Pseudomonadati</taxon>
        <taxon>Pseudomonadota</taxon>
        <taxon>Gammaproteobacteria</taxon>
        <taxon>Methylococcales</taxon>
        <taxon>Candidatus Methylumidiphilus</taxon>
    </lineage>
</organism>
<feature type="transmembrane region" description="Helical" evidence="16">
    <location>
        <begin position="266"/>
        <end position="288"/>
    </location>
</feature>
<evidence type="ECO:0000256" key="6">
    <source>
        <dbReference type="ARBA" id="ARBA00022679"/>
    </source>
</evidence>
<feature type="transmembrane region" description="Helical" evidence="16">
    <location>
        <begin position="59"/>
        <end position="83"/>
    </location>
</feature>
<dbReference type="PROSITE" id="PS50924">
    <property type="entry name" value="MHYT"/>
    <property type="match status" value="1"/>
</dbReference>
<keyword evidence="4" id="KW-1003">Cell membrane</keyword>
<feature type="transmembrane region" description="Helical" evidence="16">
    <location>
        <begin position="95"/>
        <end position="114"/>
    </location>
</feature>
<dbReference type="GO" id="GO:0000155">
    <property type="term" value="F:phosphorelay sensor kinase activity"/>
    <property type="evidence" value="ECO:0007669"/>
    <property type="project" value="InterPro"/>
</dbReference>
<dbReference type="PROSITE" id="PS50110">
    <property type="entry name" value="RESPONSE_REGULATORY"/>
    <property type="match status" value="2"/>
</dbReference>
<dbReference type="Gene3D" id="3.40.50.2300">
    <property type="match status" value="2"/>
</dbReference>
<dbReference type="Pfam" id="PF03707">
    <property type="entry name" value="MHYT"/>
    <property type="match status" value="2"/>
</dbReference>
<feature type="modified residue" description="4-aspartylphosphate" evidence="15">
    <location>
        <position position="919"/>
    </location>
</feature>
<gene>
    <name evidence="20" type="ORF">DM484_09615</name>
</gene>
<dbReference type="InterPro" id="IPR029151">
    <property type="entry name" value="Sensor-like_sf"/>
</dbReference>
<dbReference type="InterPro" id="IPR001789">
    <property type="entry name" value="Sig_transdc_resp-reg_receiver"/>
</dbReference>
<dbReference type="SUPFAM" id="SSF47384">
    <property type="entry name" value="Homodimeric domain of signal transducing histidine kinase"/>
    <property type="match status" value="1"/>
</dbReference>